<dbReference type="AlphaFoldDB" id="A0AAP0NIB9"/>
<dbReference type="Proteomes" id="UP001415857">
    <property type="component" value="Unassembled WGS sequence"/>
</dbReference>
<accession>A0AAP0NIB9</accession>
<reference evidence="2 3" key="1">
    <citation type="journal article" date="2024" name="Plant J.">
        <title>Genome sequences and population genomics reveal climatic adaptation and genomic divergence between two closely related sweetgum species.</title>
        <authorList>
            <person name="Xu W.Q."/>
            <person name="Ren C.Q."/>
            <person name="Zhang X.Y."/>
            <person name="Comes H.P."/>
            <person name="Liu X.H."/>
            <person name="Li Y.G."/>
            <person name="Kettle C.J."/>
            <person name="Jalonen R."/>
            <person name="Gaisberger H."/>
            <person name="Ma Y.Z."/>
            <person name="Qiu Y.X."/>
        </authorList>
    </citation>
    <scope>NUCLEOTIDE SEQUENCE [LARGE SCALE GENOMIC DNA]</scope>
    <source>
        <strain evidence="2">Hangzhou</strain>
    </source>
</reference>
<protein>
    <submittedName>
        <fullName evidence="2">Uncharacterized protein</fullName>
    </submittedName>
</protein>
<proteinExistence type="predicted"/>
<keyword evidence="3" id="KW-1185">Reference proteome</keyword>
<evidence type="ECO:0000313" key="2">
    <source>
        <dbReference type="EMBL" id="KAK9272651.1"/>
    </source>
</evidence>
<keyword evidence="1" id="KW-0812">Transmembrane</keyword>
<comment type="caution">
    <text evidence="2">The sequence shown here is derived from an EMBL/GenBank/DDBJ whole genome shotgun (WGS) entry which is preliminary data.</text>
</comment>
<keyword evidence="1" id="KW-0472">Membrane</keyword>
<gene>
    <name evidence="2" type="ORF">L1049_003027</name>
</gene>
<name>A0AAP0NIB9_LIQFO</name>
<dbReference type="EMBL" id="JBBPBK010000013">
    <property type="protein sequence ID" value="KAK9272651.1"/>
    <property type="molecule type" value="Genomic_DNA"/>
</dbReference>
<evidence type="ECO:0000256" key="1">
    <source>
        <dbReference type="SAM" id="Phobius"/>
    </source>
</evidence>
<organism evidence="2 3">
    <name type="scientific">Liquidambar formosana</name>
    <name type="common">Formosan gum</name>
    <dbReference type="NCBI Taxonomy" id="63359"/>
    <lineage>
        <taxon>Eukaryota</taxon>
        <taxon>Viridiplantae</taxon>
        <taxon>Streptophyta</taxon>
        <taxon>Embryophyta</taxon>
        <taxon>Tracheophyta</taxon>
        <taxon>Spermatophyta</taxon>
        <taxon>Magnoliopsida</taxon>
        <taxon>eudicotyledons</taxon>
        <taxon>Gunneridae</taxon>
        <taxon>Pentapetalae</taxon>
        <taxon>Saxifragales</taxon>
        <taxon>Altingiaceae</taxon>
        <taxon>Liquidambar</taxon>
    </lineage>
</organism>
<evidence type="ECO:0000313" key="3">
    <source>
        <dbReference type="Proteomes" id="UP001415857"/>
    </source>
</evidence>
<keyword evidence="1" id="KW-1133">Transmembrane helix</keyword>
<feature type="transmembrane region" description="Helical" evidence="1">
    <location>
        <begin position="68"/>
        <end position="90"/>
    </location>
</feature>
<sequence length="125" mass="13682">MNSSFSINNVFYLVCSCTDSGRESEPVSLQSAPPSFLSLVTSYSLFFHFTTALSLSLLTLLSIALSAIGAWVFMLLGSFFQLIFGGFGWINSLVGGWTSVVRSVQVLTCKRNSCECLSNRREEAN</sequence>